<dbReference type="AlphaFoldDB" id="A0A2T0PVU4"/>
<dbReference type="OrthoDB" id="9798990at2"/>
<comment type="caution">
    <text evidence="2">The sequence shown here is derived from an EMBL/GenBank/DDBJ whole genome shotgun (WGS) entry which is preliminary data.</text>
</comment>
<dbReference type="InterPro" id="IPR041705">
    <property type="entry name" value="PIN_Sll0205"/>
</dbReference>
<dbReference type="RefSeq" id="WP_146159577.1">
    <property type="nucleotide sequence ID" value="NZ_PVZC01000009.1"/>
</dbReference>
<dbReference type="InterPro" id="IPR029060">
    <property type="entry name" value="PIN-like_dom_sf"/>
</dbReference>
<dbReference type="InterPro" id="IPR052919">
    <property type="entry name" value="TA_system_RNase"/>
</dbReference>
<dbReference type="Proteomes" id="UP000237846">
    <property type="component" value="Unassembled WGS sequence"/>
</dbReference>
<reference evidence="2 3" key="1">
    <citation type="submission" date="2018-03" db="EMBL/GenBank/DDBJ databases">
        <title>Genomic Encyclopedia of Archaeal and Bacterial Type Strains, Phase II (KMG-II): from individual species to whole genera.</title>
        <authorList>
            <person name="Goeker M."/>
        </authorList>
    </citation>
    <scope>NUCLEOTIDE SEQUENCE [LARGE SCALE GENOMIC DNA]</scope>
    <source>
        <strain evidence="2 3">DSM 45601</strain>
    </source>
</reference>
<protein>
    <submittedName>
        <fullName evidence="2">PIN domain nuclease of toxin-antitoxin system</fullName>
    </submittedName>
</protein>
<dbReference type="EMBL" id="PVZC01000009">
    <property type="protein sequence ID" value="PRX95649.1"/>
    <property type="molecule type" value="Genomic_DNA"/>
</dbReference>
<evidence type="ECO:0000256" key="1">
    <source>
        <dbReference type="SAM" id="MobiDB-lite"/>
    </source>
</evidence>
<gene>
    <name evidence="2" type="ORF">CLV72_109258</name>
</gene>
<feature type="region of interest" description="Disordered" evidence="1">
    <location>
        <begin position="84"/>
        <end position="106"/>
    </location>
</feature>
<dbReference type="SUPFAM" id="SSF88723">
    <property type="entry name" value="PIN domain-like"/>
    <property type="match status" value="1"/>
</dbReference>
<dbReference type="CDD" id="cd09872">
    <property type="entry name" value="PIN_Sll0205-like"/>
    <property type="match status" value="1"/>
</dbReference>
<sequence>MRLLLDTHVLLCALMGGDQLKDDVVERIRYAPQVLVSAVSIWEIEIKRSTGKLSVPDGYLDAVHQSGFLPLPVSWEHARESGTLPFHLHPRPGGAALRRRHRGRVSAPRQYRVSASLGAVTSVRMRRRRKTQ</sequence>
<evidence type="ECO:0000313" key="2">
    <source>
        <dbReference type="EMBL" id="PRX95649.1"/>
    </source>
</evidence>
<organism evidence="2 3">
    <name type="scientific">Allonocardiopsis opalescens</name>
    <dbReference type="NCBI Taxonomy" id="1144618"/>
    <lineage>
        <taxon>Bacteria</taxon>
        <taxon>Bacillati</taxon>
        <taxon>Actinomycetota</taxon>
        <taxon>Actinomycetes</taxon>
        <taxon>Streptosporangiales</taxon>
        <taxon>Allonocardiopsis</taxon>
    </lineage>
</organism>
<proteinExistence type="predicted"/>
<keyword evidence="3" id="KW-1185">Reference proteome</keyword>
<evidence type="ECO:0000313" key="3">
    <source>
        <dbReference type="Proteomes" id="UP000237846"/>
    </source>
</evidence>
<dbReference type="PANTHER" id="PTHR36173">
    <property type="entry name" value="RIBONUCLEASE VAPC16-RELATED"/>
    <property type="match status" value="1"/>
</dbReference>
<name>A0A2T0PVU4_9ACTN</name>
<dbReference type="PANTHER" id="PTHR36173:SF2">
    <property type="entry name" value="RIBONUCLEASE VAPC16"/>
    <property type="match status" value="1"/>
</dbReference>
<accession>A0A2T0PVU4</accession>